<dbReference type="InterPro" id="IPR012340">
    <property type="entry name" value="NA-bd_OB-fold"/>
</dbReference>
<comment type="similarity">
    <text evidence="1 6">Belongs to the universal ribosomal protein uS17 family.</text>
</comment>
<dbReference type="OrthoDB" id="9811714at2"/>
<dbReference type="AlphaFoldDB" id="A0A1N6D7C9"/>
<dbReference type="GO" id="GO:0006412">
    <property type="term" value="P:translation"/>
    <property type="evidence" value="ECO:0007669"/>
    <property type="project" value="UniProtKB-UniRule"/>
</dbReference>
<evidence type="ECO:0000256" key="6">
    <source>
        <dbReference type="HAMAP-Rule" id="MF_01345"/>
    </source>
</evidence>
<keyword evidence="5 6" id="KW-0687">Ribonucleoprotein</keyword>
<dbReference type="InterPro" id="IPR000266">
    <property type="entry name" value="Ribosomal_uS17"/>
</dbReference>
<reference evidence="9" key="1">
    <citation type="submission" date="2016-11" db="EMBL/GenBank/DDBJ databases">
        <authorList>
            <person name="Varghese N."/>
            <person name="Submissions S."/>
        </authorList>
    </citation>
    <scope>NUCLEOTIDE SEQUENCE [LARGE SCALE GENOMIC DNA]</scope>
    <source>
        <strain evidence="9">DSM 22363</strain>
    </source>
</reference>
<keyword evidence="2 6" id="KW-0699">rRNA-binding</keyword>
<evidence type="ECO:0000256" key="1">
    <source>
        <dbReference type="ARBA" id="ARBA00010254"/>
    </source>
</evidence>
<dbReference type="STRING" id="1123272.SAMN02745824_1647"/>
<keyword evidence="9" id="KW-1185">Reference proteome</keyword>
<protein>
    <recommendedName>
        <fullName evidence="6">Small ribosomal subunit protein uS17</fullName>
    </recommendedName>
</protein>
<dbReference type="SUPFAM" id="SSF50249">
    <property type="entry name" value="Nucleic acid-binding proteins"/>
    <property type="match status" value="1"/>
</dbReference>
<dbReference type="GO" id="GO:0003735">
    <property type="term" value="F:structural constituent of ribosome"/>
    <property type="evidence" value="ECO:0007669"/>
    <property type="project" value="UniProtKB-UniRule"/>
</dbReference>
<dbReference type="HAMAP" id="MF_01345_B">
    <property type="entry name" value="Ribosomal_uS17_B"/>
    <property type="match status" value="1"/>
</dbReference>
<evidence type="ECO:0000256" key="2">
    <source>
        <dbReference type="ARBA" id="ARBA00022730"/>
    </source>
</evidence>
<organism evidence="8 9">
    <name type="scientific">Parasphingorhabdus marina DSM 22363</name>
    <dbReference type="NCBI Taxonomy" id="1123272"/>
    <lineage>
        <taxon>Bacteria</taxon>
        <taxon>Pseudomonadati</taxon>
        <taxon>Pseudomonadota</taxon>
        <taxon>Alphaproteobacteria</taxon>
        <taxon>Sphingomonadales</taxon>
        <taxon>Sphingomonadaceae</taxon>
        <taxon>Parasphingorhabdus</taxon>
    </lineage>
</organism>
<keyword evidence="3 6" id="KW-0694">RNA-binding</keyword>
<dbReference type="CDD" id="cd00364">
    <property type="entry name" value="Ribosomal_uS17"/>
    <property type="match status" value="1"/>
</dbReference>
<evidence type="ECO:0000256" key="7">
    <source>
        <dbReference type="SAM" id="MobiDB-lite"/>
    </source>
</evidence>
<evidence type="ECO:0000313" key="8">
    <source>
        <dbReference type="EMBL" id="SIN66708.1"/>
    </source>
</evidence>
<comment type="function">
    <text evidence="6">One of the primary rRNA binding proteins, it binds specifically to the 5'-end of 16S ribosomal RNA.</text>
</comment>
<gene>
    <name evidence="6" type="primary">rpsQ</name>
    <name evidence="8" type="ORF">SAMN02745824_1647</name>
</gene>
<dbReference type="GO" id="GO:0022627">
    <property type="term" value="C:cytosolic small ribosomal subunit"/>
    <property type="evidence" value="ECO:0007669"/>
    <property type="project" value="UniProtKB-UniRule"/>
</dbReference>
<evidence type="ECO:0000256" key="3">
    <source>
        <dbReference type="ARBA" id="ARBA00022884"/>
    </source>
</evidence>
<dbReference type="NCBIfam" id="NF004123">
    <property type="entry name" value="PRK05610.1"/>
    <property type="match status" value="1"/>
</dbReference>
<proteinExistence type="inferred from homology"/>
<dbReference type="EMBL" id="FSQW01000001">
    <property type="protein sequence ID" value="SIN66708.1"/>
    <property type="molecule type" value="Genomic_DNA"/>
</dbReference>
<name>A0A1N6D7C9_9SPHN</name>
<evidence type="ECO:0000313" key="9">
    <source>
        <dbReference type="Proteomes" id="UP000185192"/>
    </source>
</evidence>
<dbReference type="RefSeq" id="WP_084192573.1">
    <property type="nucleotide sequence ID" value="NZ_FSQW01000001.1"/>
</dbReference>
<dbReference type="GO" id="GO:0019843">
    <property type="term" value="F:rRNA binding"/>
    <property type="evidence" value="ECO:0007669"/>
    <property type="project" value="UniProtKB-UniRule"/>
</dbReference>
<dbReference type="InterPro" id="IPR019984">
    <property type="entry name" value="Ribosomal_uS17_bact/chlr"/>
</dbReference>
<dbReference type="NCBIfam" id="TIGR03635">
    <property type="entry name" value="uS17_bact"/>
    <property type="match status" value="1"/>
</dbReference>
<evidence type="ECO:0000256" key="4">
    <source>
        <dbReference type="ARBA" id="ARBA00022980"/>
    </source>
</evidence>
<comment type="subunit">
    <text evidence="6">Part of the 30S ribosomal subunit.</text>
</comment>
<accession>A0A1N6D7C9</accession>
<keyword evidence="4 6" id="KW-0689">Ribosomal protein</keyword>
<evidence type="ECO:0000256" key="5">
    <source>
        <dbReference type="ARBA" id="ARBA00023274"/>
    </source>
</evidence>
<sequence length="103" mass="11456">MPKRILTGTVVSDKGDKTIVVNVERKVKHPLYGKIMRRSKKYHAHDENNEMSTGETVRIEETKPISKLKTWKVLERVGAAAAPATPKVSEVTAEDEGEVKAES</sequence>
<dbReference type="Gene3D" id="2.40.50.140">
    <property type="entry name" value="Nucleic acid-binding proteins"/>
    <property type="match status" value="1"/>
</dbReference>
<dbReference type="PRINTS" id="PR00973">
    <property type="entry name" value="RIBOSOMALS17"/>
</dbReference>
<dbReference type="Proteomes" id="UP000185192">
    <property type="component" value="Unassembled WGS sequence"/>
</dbReference>
<dbReference type="Pfam" id="PF00366">
    <property type="entry name" value="Ribosomal_S17"/>
    <property type="match status" value="1"/>
</dbReference>
<dbReference type="PANTHER" id="PTHR10744:SF1">
    <property type="entry name" value="SMALL RIBOSOMAL SUBUNIT PROTEIN US17M"/>
    <property type="match status" value="1"/>
</dbReference>
<feature type="region of interest" description="Disordered" evidence="7">
    <location>
        <begin position="82"/>
        <end position="103"/>
    </location>
</feature>
<dbReference type="PANTHER" id="PTHR10744">
    <property type="entry name" value="40S RIBOSOMAL PROTEIN S11 FAMILY MEMBER"/>
    <property type="match status" value="1"/>
</dbReference>